<dbReference type="GO" id="GO:0010411">
    <property type="term" value="P:xyloglucan metabolic process"/>
    <property type="evidence" value="ECO:0007669"/>
    <property type="project" value="TreeGrafter"/>
</dbReference>
<keyword evidence="2" id="KW-0732">Signal</keyword>
<dbReference type="EMBL" id="WHPF01000012">
    <property type="protein sequence ID" value="NNV57045.1"/>
    <property type="molecule type" value="Genomic_DNA"/>
</dbReference>
<dbReference type="InterPro" id="IPR036278">
    <property type="entry name" value="Sialidase_sf"/>
</dbReference>
<dbReference type="GO" id="GO:0016787">
    <property type="term" value="F:hydrolase activity"/>
    <property type="evidence" value="ECO:0007669"/>
    <property type="project" value="UniProtKB-KW"/>
</dbReference>
<dbReference type="AlphaFoldDB" id="A0A8J8FFD6"/>
<dbReference type="InterPro" id="IPR015943">
    <property type="entry name" value="WD40/YVTN_repeat-like_dom_sf"/>
</dbReference>
<dbReference type="PANTHER" id="PTHR43739:SF5">
    <property type="entry name" value="EXO-ALPHA-SIALIDASE"/>
    <property type="match status" value="1"/>
</dbReference>
<gene>
    <name evidence="4" type="ORF">GD597_16345</name>
</gene>
<keyword evidence="1" id="KW-0677">Repeat</keyword>
<dbReference type="InterPro" id="IPR031778">
    <property type="entry name" value="Sortilin_N"/>
</dbReference>
<proteinExistence type="predicted"/>
<dbReference type="Proteomes" id="UP000598971">
    <property type="component" value="Unassembled WGS sequence"/>
</dbReference>
<dbReference type="PANTHER" id="PTHR43739">
    <property type="entry name" value="XYLOGLUCANASE (EUROFUNG)"/>
    <property type="match status" value="1"/>
</dbReference>
<organism evidence="4 5">
    <name type="scientific">Limnovirga soli</name>
    <dbReference type="NCBI Taxonomy" id="2656915"/>
    <lineage>
        <taxon>Bacteria</taxon>
        <taxon>Pseudomonadati</taxon>
        <taxon>Bacteroidota</taxon>
        <taxon>Chitinophagia</taxon>
        <taxon>Chitinophagales</taxon>
        <taxon>Chitinophagaceae</taxon>
        <taxon>Limnovirga</taxon>
    </lineage>
</organism>
<evidence type="ECO:0000256" key="2">
    <source>
        <dbReference type="SAM" id="SignalP"/>
    </source>
</evidence>
<sequence length="1045" mass="116157">MKQLLFAITCICFVAGAIAQKKVKFNPPVITKNEDTDSAWFSTTKFRLVGPFRGGRSGAACGSYKDKNTFFFGATGGGVWKSTDGGSNWKNITDKYFGGSIGAVAVAESDENIIYVGEGENTLRGNVSEGIDGMWRSNDGGRTWVNLGLKNARHITNIIIHPKNPDIVWVSVSGHLFGPSEDRGVYKTIDGGKSWRRVLYSGNAQAGAIDLVMEPNNPQTLYASTWHVIRTPYSLESGGEGSALWKSTDGGETWTNLMQHKGLPQKETIGIIGVTVSATNPDKIYAIIECKSKGIYMSEDGGETWTKQTDNADVCQRSWYFYKLFCDPKNENTLYVLNVGMHKSTDGGKTFSDIYTPHGDHHDLWIDPEMPGRMIVADDGGAQVSFDAGNNWSSYYNQPTSQIYRVSTDNSFPYRILGAQQDNSTVRIKSRTYGGSITEQDWGPTAGFESGYVVPDPLNPDIVYGGNYLGYISRYNHITGENRAISVWPDNTLGDGVIAAKYRFQWNFPIFFSPHNPKKLYTAGNVLFSTENEGQSWQALSGDLTTNDTTKQQSSGGPITKDNTSVEYYCTIFTAAESVTEENVLWTGSDDGLIHVSTNGGGTWANVTPKDAPKWMMWNCVETDPFKKGTAYFVGTRYKLDDFTPYIYKTSDYGQSWQLITTGIPDLHFTRCLRADKKVPGLLYCGTEYGLYISYNGGVNWKSFQLNLPKVPVTDLTIKNNDLIVATQGRAFWVLDDLTMVQTKANNNPAKDLLVFDVNDSYRMEGYTDPHPVNAGANPPNGTVFNYRLQNVTDSASFSITIFDKAHQPIKTFAATAKEKADQITYTNGINRFVWDMQYPPAEKLDGLILWNGNIDGPKAAPGKYTARFKYNKDSVDVPFTIKPDPNYTMTESEYDAQVGFLLQVRDKFGEVQKAIKNIRDIRTQIDEFTSKTDTANTKDLRNLADSINKKITSIEEAFYQTNAKSGQDILNYPIRLNDKISGVYGYASSGYNPPAKQAIEAFVFLSAQANVQLQKLQSVMQNELVQFNTLIHQKQLPVIGIKNK</sequence>
<comment type="caution">
    <text evidence="4">The sequence shown here is derived from an EMBL/GenBank/DDBJ whole genome shotgun (WGS) entry which is preliminary data.</text>
</comment>
<feature type="chain" id="PRO_5035317117" evidence="2">
    <location>
        <begin position="20"/>
        <end position="1045"/>
    </location>
</feature>
<dbReference type="CDD" id="cd15482">
    <property type="entry name" value="Sialidase_non-viral"/>
    <property type="match status" value="1"/>
</dbReference>
<evidence type="ECO:0000256" key="1">
    <source>
        <dbReference type="ARBA" id="ARBA00022737"/>
    </source>
</evidence>
<evidence type="ECO:0000313" key="4">
    <source>
        <dbReference type="EMBL" id="NNV57045.1"/>
    </source>
</evidence>
<name>A0A8J8FFD6_9BACT</name>
<dbReference type="InterPro" id="IPR052025">
    <property type="entry name" value="Xyloglucanase_GH74"/>
</dbReference>
<dbReference type="SUPFAM" id="SSF110296">
    <property type="entry name" value="Oligoxyloglucan reducing end-specific cellobiohydrolase"/>
    <property type="match status" value="2"/>
</dbReference>
<dbReference type="Gene3D" id="2.130.10.10">
    <property type="entry name" value="YVTN repeat-like/Quinoprotein amine dehydrogenase"/>
    <property type="match status" value="4"/>
</dbReference>
<protein>
    <submittedName>
        <fullName evidence="4">Glycosyl hydrolase</fullName>
    </submittedName>
</protein>
<dbReference type="RefSeq" id="WP_171608991.1">
    <property type="nucleotide sequence ID" value="NZ_WHPF01000012.1"/>
</dbReference>
<reference evidence="4" key="1">
    <citation type="submission" date="2019-10" db="EMBL/GenBank/DDBJ databases">
        <title>Draft genome sequence of Panacibacter sp. KCS-6.</title>
        <authorList>
            <person name="Yim K.J."/>
        </authorList>
    </citation>
    <scope>NUCLEOTIDE SEQUENCE</scope>
    <source>
        <strain evidence="4">KCS-6</strain>
    </source>
</reference>
<feature type="signal peptide" evidence="2">
    <location>
        <begin position="1"/>
        <end position="19"/>
    </location>
</feature>
<evidence type="ECO:0000313" key="5">
    <source>
        <dbReference type="Proteomes" id="UP000598971"/>
    </source>
</evidence>
<evidence type="ECO:0000259" key="3">
    <source>
        <dbReference type="Pfam" id="PF15902"/>
    </source>
</evidence>
<accession>A0A8J8FFD6</accession>
<keyword evidence="5" id="KW-1185">Reference proteome</keyword>
<dbReference type="SUPFAM" id="SSF50939">
    <property type="entry name" value="Sialidases"/>
    <property type="match status" value="1"/>
</dbReference>
<feature type="domain" description="Sortilin N-terminal" evidence="3">
    <location>
        <begin position="134"/>
        <end position="260"/>
    </location>
</feature>
<keyword evidence="4" id="KW-0378">Hydrolase</keyword>
<dbReference type="Pfam" id="PF15902">
    <property type="entry name" value="Sortilin-Vps10"/>
    <property type="match status" value="1"/>
</dbReference>